<protein>
    <recommendedName>
        <fullName evidence="8">Abasic site processing protein</fullName>
        <ecNumber evidence="8">3.4.-.-</ecNumber>
    </recommendedName>
</protein>
<dbReference type="Gene3D" id="3.90.1680.10">
    <property type="entry name" value="SOS response associated peptidase-like"/>
    <property type="match status" value="1"/>
</dbReference>
<evidence type="ECO:0000256" key="2">
    <source>
        <dbReference type="ARBA" id="ARBA00022670"/>
    </source>
</evidence>
<dbReference type="PANTHER" id="PTHR13604:SF0">
    <property type="entry name" value="ABASIC SITE PROCESSING PROTEIN HMCES"/>
    <property type="match status" value="1"/>
</dbReference>
<organism evidence="9 10">
    <name type="scientific">Psychracetigena formicireducens</name>
    <dbReference type="NCBI Taxonomy" id="2986056"/>
    <lineage>
        <taxon>Bacteria</taxon>
        <taxon>Bacillati</taxon>
        <taxon>Candidatus Lithacetigenota</taxon>
        <taxon>Candidatus Psychracetigena</taxon>
    </lineage>
</organism>
<dbReference type="SUPFAM" id="SSF143081">
    <property type="entry name" value="BB1717-like"/>
    <property type="match status" value="1"/>
</dbReference>
<dbReference type="GO" id="GO:0003697">
    <property type="term" value="F:single-stranded DNA binding"/>
    <property type="evidence" value="ECO:0007669"/>
    <property type="project" value="InterPro"/>
</dbReference>
<dbReference type="GO" id="GO:0016829">
    <property type="term" value="F:lyase activity"/>
    <property type="evidence" value="ECO:0007669"/>
    <property type="project" value="UniProtKB-KW"/>
</dbReference>
<evidence type="ECO:0000256" key="4">
    <source>
        <dbReference type="ARBA" id="ARBA00022801"/>
    </source>
</evidence>
<dbReference type="InterPro" id="IPR003738">
    <property type="entry name" value="SRAP"/>
</dbReference>
<evidence type="ECO:0000256" key="1">
    <source>
        <dbReference type="ARBA" id="ARBA00008136"/>
    </source>
</evidence>
<evidence type="ECO:0000256" key="3">
    <source>
        <dbReference type="ARBA" id="ARBA00022763"/>
    </source>
</evidence>
<evidence type="ECO:0000313" key="10">
    <source>
        <dbReference type="Proteomes" id="UP000811545"/>
    </source>
</evidence>
<dbReference type="GO" id="GO:0006508">
    <property type="term" value="P:proteolysis"/>
    <property type="evidence" value="ECO:0007669"/>
    <property type="project" value="UniProtKB-KW"/>
</dbReference>
<keyword evidence="2 8" id="KW-0645">Protease</keyword>
<evidence type="ECO:0000256" key="8">
    <source>
        <dbReference type="RuleBase" id="RU364100"/>
    </source>
</evidence>
<keyword evidence="7" id="KW-0456">Lyase</keyword>
<gene>
    <name evidence="9" type="primary">yedK</name>
    <name evidence="9" type="ORF">DDT42_01164</name>
</gene>
<sequence length="221" mass="25642">MCGRFIFIEPEDIYERFDIVERPSLPLQPNYNVAPSQTFPVIVKENPPKIIFMKWGLIPHWSKDSADFKGLINARGETILQKPSFKDSFRNRRCIIPTNGFYEWKKGEGKKTPYFIHLKGKKLFGFAGIYDRLQEKSGQILNTFSIITTEPTELISSIHNRMPVILSPDDESRWLDCTQTDTADLLSLLKPYKAEEMDFYQVSLMVNNPRYNSPDLIEKVV</sequence>
<keyword evidence="4 8" id="KW-0378">Hydrolase</keyword>
<keyword evidence="3" id="KW-0227">DNA damage</keyword>
<dbReference type="EMBL" id="QLTW01000071">
    <property type="protein sequence ID" value="MBT9145294.1"/>
    <property type="molecule type" value="Genomic_DNA"/>
</dbReference>
<dbReference type="InterPro" id="IPR036590">
    <property type="entry name" value="SRAP-like"/>
</dbReference>
<dbReference type="AlphaFoldDB" id="A0A9E2BHS5"/>
<evidence type="ECO:0000256" key="6">
    <source>
        <dbReference type="ARBA" id="ARBA00023125"/>
    </source>
</evidence>
<comment type="similarity">
    <text evidence="1 8">Belongs to the SOS response-associated peptidase family.</text>
</comment>
<reference evidence="9 10" key="1">
    <citation type="journal article" date="2021" name="bioRxiv">
        <title>Unique metabolic strategies in Hadean analogues reveal hints for primordial physiology.</title>
        <authorList>
            <person name="Nobu M.K."/>
            <person name="Nakai R."/>
            <person name="Tamazawa S."/>
            <person name="Mori H."/>
            <person name="Toyoda A."/>
            <person name="Ijiri A."/>
            <person name="Suzuki S."/>
            <person name="Kurokawa K."/>
            <person name="Kamagata Y."/>
            <person name="Tamaki H."/>
        </authorList>
    </citation>
    <scope>NUCLEOTIDE SEQUENCE [LARGE SCALE GENOMIC DNA]</scope>
    <source>
        <strain evidence="9">BS525</strain>
    </source>
</reference>
<dbReference type="EC" id="3.4.-.-" evidence="8"/>
<proteinExistence type="inferred from homology"/>
<dbReference type="GO" id="GO:0106300">
    <property type="term" value="P:protein-DNA covalent cross-linking repair"/>
    <property type="evidence" value="ECO:0007669"/>
    <property type="project" value="InterPro"/>
</dbReference>
<evidence type="ECO:0000256" key="7">
    <source>
        <dbReference type="ARBA" id="ARBA00023239"/>
    </source>
</evidence>
<dbReference type="GO" id="GO:0008233">
    <property type="term" value="F:peptidase activity"/>
    <property type="evidence" value="ECO:0007669"/>
    <property type="project" value="UniProtKB-KW"/>
</dbReference>
<dbReference type="Pfam" id="PF02586">
    <property type="entry name" value="SRAP"/>
    <property type="match status" value="1"/>
</dbReference>
<accession>A0A9E2BHS5</accession>
<evidence type="ECO:0000313" key="9">
    <source>
        <dbReference type="EMBL" id="MBT9145294.1"/>
    </source>
</evidence>
<evidence type="ECO:0000256" key="5">
    <source>
        <dbReference type="ARBA" id="ARBA00023124"/>
    </source>
</evidence>
<comment type="caution">
    <text evidence="9">The sequence shown here is derived from an EMBL/GenBank/DDBJ whole genome shotgun (WGS) entry which is preliminary data.</text>
</comment>
<keyword evidence="6" id="KW-0238">DNA-binding</keyword>
<dbReference type="PANTHER" id="PTHR13604">
    <property type="entry name" value="DC12-RELATED"/>
    <property type="match status" value="1"/>
</dbReference>
<dbReference type="Proteomes" id="UP000811545">
    <property type="component" value="Unassembled WGS sequence"/>
</dbReference>
<name>A0A9E2BHS5_PSYF1</name>
<keyword evidence="5" id="KW-0190">Covalent protein-DNA linkage</keyword>